<dbReference type="GO" id="GO:0016874">
    <property type="term" value="F:ligase activity"/>
    <property type="evidence" value="ECO:0007669"/>
    <property type="project" value="UniProtKB-KW"/>
</dbReference>
<sequence>DSAPLRAVTADVYRALGMELDPATVGAAQDANPALLMEDLEDAIVEVYAQNGFH</sequence>
<evidence type="ECO:0000313" key="1">
    <source>
        <dbReference type="EMBL" id="MBF1674041.1"/>
    </source>
</evidence>
<dbReference type="Proteomes" id="UP000785653">
    <property type="component" value="Unassembled WGS sequence"/>
</dbReference>
<feature type="non-terminal residue" evidence="1">
    <location>
        <position position="1"/>
    </location>
</feature>
<evidence type="ECO:0000313" key="2">
    <source>
        <dbReference type="Proteomes" id="UP000785653"/>
    </source>
</evidence>
<reference evidence="1" key="1">
    <citation type="submission" date="2020-04" db="EMBL/GenBank/DDBJ databases">
        <title>Deep metagenomics examines the oral microbiome during advanced dental caries in children, revealing novel taxa and co-occurrences with host molecules.</title>
        <authorList>
            <person name="Baker J.L."/>
            <person name="Morton J.T."/>
            <person name="Dinis M."/>
            <person name="Alvarez R."/>
            <person name="Tran N.C."/>
            <person name="Knight R."/>
            <person name="Edlund A."/>
        </authorList>
    </citation>
    <scope>NUCLEOTIDE SEQUENCE</scope>
    <source>
        <strain evidence="1">JCVI_47_bin.3</strain>
    </source>
</reference>
<comment type="caution">
    <text evidence="1">The sequence shown here is derived from an EMBL/GenBank/DDBJ whole genome shotgun (WGS) entry which is preliminary data.</text>
</comment>
<dbReference type="AlphaFoldDB" id="A0A930LRC2"/>
<protein>
    <submittedName>
        <fullName evidence="1">Lipoate--protein ligase family protein</fullName>
    </submittedName>
</protein>
<keyword evidence="1" id="KW-0436">Ligase</keyword>
<dbReference type="EMBL" id="JABZXS010000145">
    <property type="protein sequence ID" value="MBF1674041.1"/>
    <property type="molecule type" value="Genomic_DNA"/>
</dbReference>
<name>A0A930LRC2_9MICC</name>
<gene>
    <name evidence="1" type="ORF">HXO65_07555</name>
</gene>
<organism evidence="1 2">
    <name type="scientific">Rothia mucilaginosa</name>
    <dbReference type="NCBI Taxonomy" id="43675"/>
    <lineage>
        <taxon>Bacteria</taxon>
        <taxon>Bacillati</taxon>
        <taxon>Actinomycetota</taxon>
        <taxon>Actinomycetes</taxon>
        <taxon>Micrococcales</taxon>
        <taxon>Micrococcaceae</taxon>
        <taxon>Rothia</taxon>
    </lineage>
</organism>
<accession>A0A930LRC2</accession>
<proteinExistence type="predicted"/>